<comment type="caution">
    <text evidence="1">The sequence shown here is derived from an EMBL/GenBank/DDBJ whole genome shotgun (WGS) entry which is preliminary data.</text>
</comment>
<dbReference type="Pfam" id="PF06541">
    <property type="entry name" value="ABC_trans_CmpB"/>
    <property type="match status" value="1"/>
</dbReference>
<protein>
    <submittedName>
        <fullName evidence="1">Uncharacterized protein</fullName>
    </submittedName>
</protein>
<reference evidence="1 2" key="1">
    <citation type="journal article" date="2019" name="Science, e1252229">
        <title>Invertible promoters mediate bacterial phase variation, antibiotic resistance, and host adaptation in the gut.</title>
        <authorList>
            <person name="Jiang X."/>
            <person name="Hall A.B."/>
            <person name="Arthur T.D."/>
            <person name="Plichta D.R."/>
            <person name="Covington C.T."/>
            <person name="Poyet M."/>
            <person name="Crothers J."/>
            <person name="Moses P.L."/>
            <person name="Tolonen A.C."/>
            <person name="Vlamakis H."/>
            <person name="Alm E.J."/>
            <person name="Xavier R.J."/>
        </authorList>
    </citation>
    <scope>NUCLEOTIDE SEQUENCE [LARGE SCALE GENOMIC DNA]</scope>
    <source>
        <strain evidence="2">aa_0143</strain>
    </source>
</reference>
<dbReference type="AlphaFoldDB" id="A0A414U616"/>
<gene>
    <name evidence="1" type="ORF">EAI93_05575</name>
</gene>
<name>A0A414U616_9FIRM</name>
<accession>A0A414U616</accession>
<dbReference type="SUPFAM" id="SSF58113">
    <property type="entry name" value="Apolipoprotein A-I"/>
    <property type="match status" value="1"/>
</dbReference>
<dbReference type="RefSeq" id="WP_004845910.1">
    <property type="nucleotide sequence ID" value="NZ_AP028249.1"/>
</dbReference>
<sequence>MQSYHLTQWVLFFFIYSFIGWVWECCFVSVRKRRWVNRGFMYGPMLPIYGFGALAVLISTIRVRDSIPLIFLFGMVGATLLEYVTGAVMERLFNVKYWDYSNQKFNLNGYICLTSSLGWGLFSVLLVKFVHVPIEGAVLKIPTIIAEGIAFVLTVAAAVDVTQSFNDAMDLKRILAQLEESKKQIRKIQEKLKVASEEFVEDYRQRAGEFVEDYRQRAGEFVEDYRRRVEEHVEDYRGRAEEMAEDYKKLAEEHMDSYRQRAEEMVEGYKEEIKVQKKKRREQINSRKEEYLARVHARREERQRLLARLSERAELLMKEEFTSKVDELIGEDKREEYAKIKKNISREMTKMHDRTDRSYIRAARHLKGNPTAVSKRFSEALAELRKHMDEK</sequence>
<dbReference type="Gene3D" id="1.20.5.1230">
    <property type="entry name" value="Apolipoprotein A-I"/>
    <property type="match status" value="1"/>
</dbReference>
<dbReference type="InterPro" id="IPR010540">
    <property type="entry name" value="CmpB_TMEM229"/>
</dbReference>
<evidence type="ECO:0000313" key="2">
    <source>
        <dbReference type="Proteomes" id="UP000292665"/>
    </source>
</evidence>
<evidence type="ECO:0000313" key="1">
    <source>
        <dbReference type="EMBL" id="RYS80773.1"/>
    </source>
</evidence>
<organism evidence="1 2">
    <name type="scientific">[Ruminococcus] torques</name>
    <dbReference type="NCBI Taxonomy" id="33039"/>
    <lineage>
        <taxon>Bacteria</taxon>
        <taxon>Bacillati</taxon>
        <taxon>Bacillota</taxon>
        <taxon>Clostridia</taxon>
        <taxon>Lachnospirales</taxon>
        <taxon>Lachnospiraceae</taxon>
        <taxon>Mediterraneibacter</taxon>
    </lineage>
</organism>
<dbReference type="EMBL" id="RCYR01000007">
    <property type="protein sequence ID" value="RYS80773.1"/>
    <property type="molecule type" value="Genomic_DNA"/>
</dbReference>
<proteinExistence type="predicted"/>
<dbReference type="GeneID" id="97329577"/>
<dbReference type="Proteomes" id="UP000292665">
    <property type="component" value="Unassembled WGS sequence"/>
</dbReference>